<feature type="transmembrane region" description="Helical" evidence="1">
    <location>
        <begin position="59"/>
        <end position="76"/>
    </location>
</feature>
<keyword evidence="1" id="KW-1133">Transmembrane helix</keyword>
<keyword evidence="1" id="KW-0812">Transmembrane</keyword>
<feature type="transmembrane region" description="Helical" evidence="1">
    <location>
        <begin position="6"/>
        <end position="26"/>
    </location>
</feature>
<dbReference type="Proteomes" id="UP000702209">
    <property type="component" value="Unassembled WGS sequence"/>
</dbReference>
<evidence type="ECO:0008006" key="4">
    <source>
        <dbReference type="Google" id="ProtNLM"/>
    </source>
</evidence>
<keyword evidence="1" id="KW-0472">Membrane</keyword>
<name>A0ABS0CSF2_9NOCA</name>
<evidence type="ECO:0000313" key="3">
    <source>
        <dbReference type="Proteomes" id="UP000702209"/>
    </source>
</evidence>
<gene>
    <name evidence="2" type="ORF">IU459_18615</name>
</gene>
<feature type="transmembrane region" description="Helical" evidence="1">
    <location>
        <begin position="33"/>
        <end position="53"/>
    </location>
</feature>
<keyword evidence="3" id="KW-1185">Reference proteome</keyword>
<comment type="caution">
    <text evidence="2">The sequence shown here is derived from an EMBL/GenBank/DDBJ whole genome shotgun (WGS) entry which is preliminary data.</text>
</comment>
<dbReference type="EMBL" id="JADLQX010000013">
    <property type="protein sequence ID" value="MBF6299539.1"/>
    <property type="molecule type" value="Genomic_DNA"/>
</dbReference>
<organism evidence="2 3">
    <name type="scientific">Nocardia amamiensis</name>
    <dbReference type="NCBI Taxonomy" id="404578"/>
    <lineage>
        <taxon>Bacteria</taxon>
        <taxon>Bacillati</taxon>
        <taxon>Actinomycetota</taxon>
        <taxon>Actinomycetes</taxon>
        <taxon>Mycobacteriales</taxon>
        <taxon>Nocardiaceae</taxon>
        <taxon>Nocardia</taxon>
    </lineage>
</organism>
<accession>A0ABS0CSF2</accession>
<protein>
    <recommendedName>
        <fullName evidence="4">Teicoplanin resistance protein VanZ</fullName>
    </recommendedName>
</protein>
<proteinExistence type="predicted"/>
<dbReference type="RefSeq" id="WP_195130813.1">
    <property type="nucleotide sequence ID" value="NZ_JADLQX010000013.1"/>
</dbReference>
<evidence type="ECO:0000256" key="1">
    <source>
        <dbReference type="SAM" id="Phobius"/>
    </source>
</evidence>
<feature type="transmembrane region" description="Helical" evidence="1">
    <location>
        <begin position="88"/>
        <end position="106"/>
    </location>
</feature>
<evidence type="ECO:0000313" key="2">
    <source>
        <dbReference type="EMBL" id="MBF6299539.1"/>
    </source>
</evidence>
<reference evidence="2 3" key="1">
    <citation type="submission" date="2020-10" db="EMBL/GenBank/DDBJ databases">
        <title>Identification of Nocardia species via Next-generation sequencing and recognition of intraspecies genetic diversity.</title>
        <authorList>
            <person name="Li P."/>
            <person name="Li P."/>
            <person name="Lu B."/>
        </authorList>
    </citation>
    <scope>NUCLEOTIDE SEQUENCE [LARGE SCALE GENOMIC DNA]</scope>
    <source>
        <strain evidence="2 3">BJ06-0157</strain>
    </source>
</reference>
<sequence length="119" mass="12649">MSLNTVARVCAIPVSLWLITALIVDADYRADNIFAAPDFTFSLVLLIAAFLPWRLAAPALTAGYFFGSGVITVAALDRFDHGESAQGTLDLIIAAVYLTVALLLVLRSKRTPSLAPQAG</sequence>